<dbReference type="InterPro" id="IPR028082">
    <property type="entry name" value="Peripla_BP_I"/>
</dbReference>
<keyword evidence="2" id="KW-0238">DNA-binding</keyword>
<protein>
    <submittedName>
        <fullName evidence="5">LacI family transcriptional regulator</fullName>
    </submittedName>
</protein>
<evidence type="ECO:0000313" key="6">
    <source>
        <dbReference type="Proteomes" id="UP001199469"/>
    </source>
</evidence>
<dbReference type="Pfam" id="PF13377">
    <property type="entry name" value="Peripla_BP_3"/>
    <property type="match status" value="1"/>
</dbReference>
<dbReference type="RefSeq" id="WP_230736834.1">
    <property type="nucleotide sequence ID" value="NZ_JAJNDB010000004.1"/>
</dbReference>
<dbReference type="SUPFAM" id="SSF47413">
    <property type="entry name" value="lambda repressor-like DNA-binding domains"/>
    <property type="match status" value="1"/>
</dbReference>
<dbReference type="Gene3D" id="3.40.50.2300">
    <property type="match status" value="2"/>
</dbReference>
<evidence type="ECO:0000259" key="4">
    <source>
        <dbReference type="PROSITE" id="PS50932"/>
    </source>
</evidence>
<reference evidence="5 6" key="1">
    <citation type="submission" date="2021-11" db="EMBL/GenBank/DDBJ databases">
        <title>Draft genome sequence of Actinomycetospora sp. SF1 isolated from the rhizosphere soil.</title>
        <authorList>
            <person name="Duangmal K."/>
            <person name="Chantavorakit T."/>
        </authorList>
    </citation>
    <scope>NUCLEOTIDE SEQUENCE [LARGE SCALE GENOMIC DNA]</scope>
    <source>
        <strain evidence="5 6">TBRC 5722</strain>
    </source>
</reference>
<dbReference type="EMBL" id="JAJNDB010000004">
    <property type="protein sequence ID" value="MCD2195597.1"/>
    <property type="molecule type" value="Genomic_DNA"/>
</dbReference>
<sequence>MGERGPTIYDVARHCGVAASTVSRVFSRPTRVGADTRRRVHAAAAELGYRPRPLARDDGPERVRTVTLVVSDIANPYYPPLIKAVQARAAQLGRTTIVTDSDESPEVEAGNLRRSLATSAGGILATSRLSDRAVLELAEHRPLVVLNRRIDGLSSLVVDTPAGMRAAVRHLVALGHRHLLYLSGPRNSWVNSRRWAAVHDEAGAHTTLLGPFPPTRRGGHTAAEEIRAHPGATAVLAYNDLIAIGAMERLAARGVRVPEDLSLIGCDDVFGADLVVPGLTTVAGPTGRLGRRAVDVLEAGLTDPTAEPTTVTLGADLVVRGTTGPPPGN</sequence>
<dbReference type="PROSITE" id="PS50932">
    <property type="entry name" value="HTH_LACI_2"/>
    <property type="match status" value="1"/>
</dbReference>
<comment type="caution">
    <text evidence="5">The sequence shown here is derived from an EMBL/GenBank/DDBJ whole genome shotgun (WGS) entry which is preliminary data.</text>
</comment>
<evidence type="ECO:0000256" key="3">
    <source>
        <dbReference type="ARBA" id="ARBA00023163"/>
    </source>
</evidence>
<dbReference type="CDD" id="cd01392">
    <property type="entry name" value="HTH_LacI"/>
    <property type="match status" value="1"/>
</dbReference>
<keyword evidence="3" id="KW-0804">Transcription</keyword>
<keyword evidence="1" id="KW-0805">Transcription regulation</keyword>
<dbReference type="PANTHER" id="PTHR30146">
    <property type="entry name" value="LACI-RELATED TRANSCRIPTIONAL REPRESSOR"/>
    <property type="match status" value="1"/>
</dbReference>
<dbReference type="PANTHER" id="PTHR30146:SF138">
    <property type="entry name" value="TRANSCRIPTIONAL REGULATORY PROTEIN"/>
    <property type="match status" value="1"/>
</dbReference>
<proteinExistence type="predicted"/>
<feature type="domain" description="HTH lacI-type" evidence="4">
    <location>
        <begin position="6"/>
        <end position="60"/>
    </location>
</feature>
<evidence type="ECO:0000256" key="2">
    <source>
        <dbReference type="ARBA" id="ARBA00023125"/>
    </source>
</evidence>
<evidence type="ECO:0000256" key="1">
    <source>
        <dbReference type="ARBA" id="ARBA00023015"/>
    </source>
</evidence>
<dbReference type="InterPro" id="IPR010982">
    <property type="entry name" value="Lambda_DNA-bd_dom_sf"/>
</dbReference>
<dbReference type="Proteomes" id="UP001199469">
    <property type="component" value="Unassembled WGS sequence"/>
</dbReference>
<accession>A0ABS8PBH0</accession>
<keyword evidence="6" id="KW-1185">Reference proteome</keyword>
<evidence type="ECO:0000313" key="5">
    <source>
        <dbReference type="EMBL" id="MCD2195597.1"/>
    </source>
</evidence>
<dbReference type="InterPro" id="IPR000843">
    <property type="entry name" value="HTH_LacI"/>
</dbReference>
<name>A0ABS8PBH0_9PSEU</name>
<organism evidence="5 6">
    <name type="scientific">Actinomycetospora endophytica</name>
    <dbReference type="NCBI Taxonomy" id="2291215"/>
    <lineage>
        <taxon>Bacteria</taxon>
        <taxon>Bacillati</taxon>
        <taxon>Actinomycetota</taxon>
        <taxon>Actinomycetes</taxon>
        <taxon>Pseudonocardiales</taxon>
        <taxon>Pseudonocardiaceae</taxon>
        <taxon>Actinomycetospora</taxon>
    </lineage>
</organism>
<dbReference type="CDD" id="cd06267">
    <property type="entry name" value="PBP1_LacI_sugar_binding-like"/>
    <property type="match status" value="1"/>
</dbReference>
<dbReference type="SMART" id="SM00354">
    <property type="entry name" value="HTH_LACI"/>
    <property type="match status" value="1"/>
</dbReference>
<dbReference type="Pfam" id="PF00356">
    <property type="entry name" value="LacI"/>
    <property type="match status" value="1"/>
</dbReference>
<dbReference type="InterPro" id="IPR046335">
    <property type="entry name" value="LacI/GalR-like_sensor"/>
</dbReference>
<dbReference type="SUPFAM" id="SSF53822">
    <property type="entry name" value="Periplasmic binding protein-like I"/>
    <property type="match status" value="1"/>
</dbReference>
<dbReference type="Gene3D" id="1.10.260.40">
    <property type="entry name" value="lambda repressor-like DNA-binding domains"/>
    <property type="match status" value="1"/>
</dbReference>
<gene>
    <name evidence="5" type="ORF">LQ327_19695</name>
</gene>